<feature type="domain" description="DUF4097" evidence="3">
    <location>
        <begin position="157"/>
        <end position="286"/>
    </location>
</feature>
<sequence>MKKRWKIFWIVCGTCFLIGIICCGAAWGIGTTMDDIMHGFPEEMKWGSKVTKYIVTDKWDQDDDDWDNDDWDNDDWDDDDWDDDDRYDEQDDWDDDDERRDNMNGIANILENNGKASYKNINSIKSNVYTGSIHLKKGTDTDVITVESIDINEKLGFRAFEKDGILYLTSNKKIKKSNNIGKGTITVTIPENMAFNEIELNMKAGKLKADQIRTKNLEVNAGAGEVNILEFQAEEAEFVCGAGSVTASGDAGKKLEADCGVGELLLNLKGVKEDYNYDLECGIGEIRCADESYSGFGKDYTIDNHAAKNMEIECGIGQITVKYMNQM</sequence>
<dbReference type="Pfam" id="PF13349">
    <property type="entry name" value="DUF4097"/>
    <property type="match status" value="1"/>
</dbReference>
<dbReference type="Gene3D" id="2.160.20.120">
    <property type="match status" value="1"/>
</dbReference>
<evidence type="ECO:0000313" key="4">
    <source>
        <dbReference type="EMBL" id="RHG27325.1"/>
    </source>
</evidence>
<evidence type="ECO:0000259" key="3">
    <source>
        <dbReference type="Pfam" id="PF13349"/>
    </source>
</evidence>
<keyword evidence="5" id="KW-1185">Reference proteome</keyword>
<proteinExistence type="predicted"/>
<dbReference type="EMBL" id="QRIC01000006">
    <property type="protein sequence ID" value="RHG27325.1"/>
    <property type="molecule type" value="Genomic_DNA"/>
</dbReference>
<reference evidence="4 5" key="1">
    <citation type="submission" date="2018-08" db="EMBL/GenBank/DDBJ databases">
        <title>A genome reference for cultivated species of the human gut microbiota.</title>
        <authorList>
            <person name="Zou Y."/>
            <person name="Xue W."/>
            <person name="Luo G."/>
        </authorList>
    </citation>
    <scope>NUCLEOTIDE SEQUENCE [LARGE SCALE GENOMIC DNA]</scope>
    <source>
        <strain evidence="4 5">AM22-22</strain>
    </source>
</reference>
<dbReference type="Proteomes" id="UP000284095">
    <property type="component" value="Unassembled WGS sequence"/>
</dbReference>
<protein>
    <recommendedName>
        <fullName evidence="3">DUF4097 domain-containing protein</fullName>
    </recommendedName>
</protein>
<keyword evidence="2" id="KW-1133">Transmembrane helix</keyword>
<keyword evidence="2" id="KW-0812">Transmembrane</keyword>
<evidence type="ECO:0000256" key="1">
    <source>
        <dbReference type="SAM" id="MobiDB-lite"/>
    </source>
</evidence>
<dbReference type="RefSeq" id="WP_118224517.1">
    <property type="nucleotide sequence ID" value="NZ_QRIC01000006.1"/>
</dbReference>
<feature type="transmembrane region" description="Helical" evidence="2">
    <location>
        <begin position="7"/>
        <end position="29"/>
    </location>
</feature>
<feature type="region of interest" description="Disordered" evidence="1">
    <location>
        <begin position="66"/>
        <end position="100"/>
    </location>
</feature>
<comment type="caution">
    <text evidence="4">The sequence shown here is derived from an EMBL/GenBank/DDBJ whole genome shotgun (WGS) entry which is preliminary data.</text>
</comment>
<keyword evidence="2" id="KW-0472">Membrane</keyword>
<organism evidence="4 5">
    <name type="scientific">Dorea longicatena</name>
    <dbReference type="NCBI Taxonomy" id="88431"/>
    <lineage>
        <taxon>Bacteria</taxon>
        <taxon>Bacillati</taxon>
        <taxon>Bacillota</taxon>
        <taxon>Clostridia</taxon>
        <taxon>Lachnospirales</taxon>
        <taxon>Lachnospiraceae</taxon>
        <taxon>Dorea</taxon>
    </lineage>
</organism>
<feature type="compositionally biased region" description="Acidic residues" evidence="1">
    <location>
        <begin position="66"/>
        <end position="98"/>
    </location>
</feature>
<gene>
    <name evidence="4" type="ORF">DW265_04170</name>
</gene>
<evidence type="ECO:0000313" key="5">
    <source>
        <dbReference type="Proteomes" id="UP000284095"/>
    </source>
</evidence>
<evidence type="ECO:0000256" key="2">
    <source>
        <dbReference type="SAM" id="Phobius"/>
    </source>
</evidence>
<name>A0A414SZH7_9FIRM</name>
<dbReference type="AlphaFoldDB" id="A0A414SZH7"/>
<dbReference type="InterPro" id="IPR025164">
    <property type="entry name" value="Toastrack_DUF4097"/>
</dbReference>
<accession>A0A414SZH7</accession>